<evidence type="ECO:0000313" key="2">
    <source>
        <dbReference type="EMBL" id="KAA8585066.1"/>
    </source>
</evidence>
<sequence length="182" mass="19740">MILFLLLLFSPIVLSSGSSWHHVKTTAANKEAFSCDEDLMGLSQGANGICLPPLLLSQYSAREKKGEKEEDCALKMRKKDAAAGAQLLRKEVFSPANHRCPPDRPPAHADSRCSLTLLALLPSPLPSTTDMHTHLQPTIEALFKMGTLLIQPALYQGLGSGHGRLPYKDHSASESYSSQSST</sequence>
<gene>
    <name evidence="2" type="ORF">FQN60_003760</name>
</gene>
<evidence type="ECO:0000256" key="1">
    <source>
        <dbReference type="SAM" id="SignalP"/>
    </source>
</evidence>
<evidence type="ECO:0000313" key="3">
    <source>
        <dbReference type="Proteomes" id="UP000327493"/>
    </source>
</evidence>
<reference evidence="2 3" key="1">
    <citation type="submission" date="2019-08" db="EMBL/GenBank/DDBJ databases">
        <title>A chromosome-level genome assembly, high-density linkage maps, and genome scans reveal the genomic architecture of hybrid incompatibilities underlying speciation via character displacement in darters (Percidae: Etheostominae).</title>
        <authorList>
            <person name="Moran R.L."/>
            <person name="Catchen J.M."/>
            <person name="Fuller R.C."/>
        </authorList>
    </citation>
    <scope>NUCLEOTIDE SEQUENCE [LARGE SCALE GENOMIC DNA]</scope>
    <source>
        <strain evidence="2">EspeVRDwgs_2016</strain>
        <tissue evidence="2">Muscle</tissue>
    </source>
</reference>
<dbReference type="AlphaFoldDB" id="A0A5J5CWL5"/>
<feature type="chain" id="PRO_5023849891" evidence="1">
    <location>
        <begin position="18"/>
        <end position="182"/>
    </location>
</feature>
<keyword evidence="1" id="KW-0732">Signal</keyword>
<dbReference type="Proteomes" id="UP000327493">
    <property type="component" value="Chromosome 15"/>
</dbReference>
<keyword evidence="3" id="KW-1185">Reference proteome</keyword>
<accession>A0A5J5CWL5</accession>
<protein>
    <submittedName>
        <fullName evidence="2">Uncharacterized protein</fullName>
    </submittedName>
</protein>
<organism evidence="2 3">
    <name type="scientific">Etheostoma spectabile</name>
    <name type="common">orangethroat darter</name>
    <dbReference type="NCBI Taxonomy" id="54343"/>
    <lineage>
        <taxon>Eukaryota</taxon>
        <taxon>Metazoa</taxon>
        <taxon>Chordata</taxon>
        <taxon>Craniata</taxon>
        <taxon>Vertebrata</taxon>
        <taxon>Euteleostomi</taxon>
        <taxon>Actinopterygii</taxon>
        <taxon>Neopterygii</taxon>
        <taxon>Teleostei</taxon>
        <taxon>Neoteleostei</taxon>
        <taxon>Acanthomorphata</taxon>
        <taxon>Eupercaria</taxon>
        <taxon>Perciformes</taxon>
        <taxon>Percoidei</taxon>
        <taxon>Percidae</taxon>
        <taxon>Etheostomatinae</taxon>
        <taxon>Etheostoma</taxon>
    </lineage>
</organism>
<feature type="signal peptide" evidence="1">
    <location>
        <begin position="1"/>
        <end position="17"/>
    </location>
</feature>
<proteinExistence type="predicted"/>
<dbReference type="EMBL" id="VOFY01000015">
    <property type="protein sequence ID" value="KAA8585066.1"/>
    <property type="molecule type" value="Genomic_DNA"/>
</dbReference>
<comment type="caution">
    <text evidence="2">The sequence shown here is derived from an EMBL/GenBank/DDBJ whole genome shotgun (WGS) entry which is preliminary data.</text>
</comment>
<name>A0A5J5CWL5_9PERO</name>